<gene>
    <name evidence="1" type="ORF">HMPREF1544_00478</name>
</gene>
<keyword evidence="2" id="KW-1185">Reference proteome</keyword>
<dbReference type="EMBL" id="KE123898">
    <property type="protein sequence ID" value="EPB92749.1"/>
    <property type="molecule type" value="Genomic_DNA"/>
</dbReference>
<accession>S2JRY1</accession>
<proteinExistence type="predicted"/>
<dbReference type="InParanoid" id="S2JRY1"/>
<dbReference type="Proteomes" id="UP000014254">
    <property type="component" value="Unassembled WGS sequence"/>
</dbReference>
<organism evidence="1 2">
    <name type="scientific">Mucor circinelloides f. circinelloides (strain 1006PhL)</name>
    <name type="common">Mucormycosis agent</name>
    <name type="synonym">Calyptromyces circinelloides</name>
    <dbReference type="NCBI Taxonomy" id="1220926"/>
    <lineage>
        <taxon>Eukaryota</taxon>
        <taxon>Fungi</taxon>
        <taxon>Fungi incertae sedis</taxon>
        <taxon>Mucoromycota</taxon>
        <taxon>Mucoromycotina</taxon>
        <taxon>Mucoromycetes</taxon>
        <taxon>Mucorales</taxon>
        <taxon>Mucorineae</taxon>
        <taxon>Mucoraceae</taxon>
        <taxon>Mucor</taxon>
    </lineage>
</organism>
<evidence type="ECO:0000313" key="2">
    <source>
        <dbReference type="Proteomes" id="UP000014254"/>
    </source>
</evidence>
<evidence type="ECO:0000313" key="1">
    <source>
        <dbReference type="EMBL" id="EPB92749.1"/>
    </source>
</evidence>
<name>S2JRY1_MUCC1</name>
<dbReference type="AlphaFoldDB" id="S2JRY1"/>
<dbReference type="VEuPathDB" id="FungiDB:HMPREF1544_00478"/>
<sequence>MHQSPRNVWLKRTYNKVPRRLTSHLQRTSQLPNYCQPTSHLQRHPEINPIKILYIQPGPEEDQHLQSLCYHRQSRHLDTPPCRSNRTFIEDRGQEPRIDNDSFLPSVGPTTKHFKPTTNTKLYISRKSKDQCMSTITKAENRAALLLPQTVNPIQHLRQLRTKHDAKSAYFIGRWFSNITASTNLQPFTVYTLKCSPNHRQSSDAVLESKILSAVARAALSSAHLTKESMAELSVNKPRLYKNQASLQRILRRRYHDPEQLGACRNPR</sequence>
<reference evidence="2" key="1">
    <citation type="submission" date="2013-05" db="EMBL/GenBank/DDBJ databases">
        <title>The Genome sequence of Mucor circinelloides f. circinelloides 1006PhL.</title>
        <authorList>
            <consortium name="The Broad Institute Genomics Platform"/>
            <person name="Cuomo C."/>
            <person name="Earl A."/>
            <person name="Findley K."/>
            <person name="Lee S.C."/>
            <person name="Walker B."/>
            <person name="Young S."/>
            <person name="Zeng Q."/>
            <person name="Gargeya S."/>
            <person name="Fitzgerald M."/>
            <person name="Haas B."/>
            <person name="Abouelleil A."/>
            <person name="Allen A.W."/>
            <person name="Alvarado L."/>
            <person name="Arachchi H.M."/>
            <person name="Berlin A.M."/>
            <person name="Chapman S.B."/>
            <person name="Gainer-Dewar J."/>
            <person name="Goldberg J."/>
            <person name="Griggs A."/>
            <person name="Gujja S."/>
            <person name="Hansen M."/>
            <person name="Howarth C."/>
            <person name="Imamovic A."/>
            <person name="Ireland A."/>
            <person name="Larimer J."/>
            <person name="McCowan C."/>
            <person name="Murphy C."/>
            <person name="Pearson M."/>
            <person name="Poon T.W."/>
            <person name="Priest M."/>
            <person name="Roberts A."/>
            <person name="Saif S."/>
            <person name="Shea T."/>
            <person name="Sisk P."/>
            <person name="Sykes S."/>
            <person name="Wortman J."/>
            <person name="Nusbaum C."/>
            <person name="Birren B."/>
        </authorList>
    </citation>
    <scope>NUCLEOTIDE SEQUENCE [LARGE SCALE GENOMIC DNA]</scope>
    <source>
        <strain evidence="2">1006PhL</strain>
    </source>
</reference>
<dbReference type="OrthoDB" id="10374114at2759"/>
<protein>
    <submittedName>
        <fullName evidence="1">Uncharacterized protein</fullName>
    </submittedName>
</protein>